<sequence length="91" mass="10326">MVDYKYAFLWGVIGVVIGICAFTFNYYMVSVSLPGYKFLVAPAIFVLSFFSEETDFTPKMVLFLSGQFIGYLSVAYIYRKVSKLMLSAKRG</sequence>
<dbReference type="RefSeq" id="WP_184423403.1">
    <property type="nucleotide sequence ID" value="NZ_AP027362.1"/>
</dbReference>
<accession>A0A7X0TSX1</accession>
<name>A0A7X0TSX1_9GAMM</name>
<keyword evidence="1" id="KW-0472">Membrane</keyword>
<keyword evidence="1" id="KW-1133">Transmembrane helix</keyword>
<organism evidence="2 3">
    <name type="scientific">Thalassotalea piscium</name>
    <dbReference type="NCBI Taxonomy" id="1230533"/>
    <lineage>
        <taxon>Bacteria</taxon>
        <taxon>Pseudomonadati</taxon>
        <taxon>Pseudomonadota</taxon>
        <taxon>Gammaproteobacteria</taxon>
        <taxon>Alteromonadales</taxon>
        <taxon>Colwelliaceae</taxon>
        <taxon>Thalassotalea</taxon>
    </lineage>
</organism>
<evidence type="ECO:0000256" key="1">
    <source>
        <dbReference type="SAM" id="Phobius"/>
    </source>
</evidence>
<feature type="transmembrane region" description="Helical" evidence="1">
    <location>
        <begin position="6"/>
        <end position="27"/>
    </location>
</feature>
<protein>
    <submittedName>
        <fullName evidence="2">Uncharacterized protein</fullName>
    </submittedName>
</protein>
<feature type="transmembrane region" description="Helical" evidence="1">
    <location>
        <begin position="56"/>
        <end position="78"/>
    </location>
</feature>
<evidence type="ECO:0000313" key="2">
    <source>
        <dbReference type="EMBL" id="MBB6542581.1"/>
    </source>
</evidence>
<reference evidence="2 3" key="1">
    <citation type="submission" date="2020-08" db="EMBL/GenBank/DDBJ databases">
        <title>Genomic Encyclopedia of Type Strains, Phase IV (KMG-IV): sequencing the most valuable type-strain genomes for metagenomic binning, comparative biology and taxonomic classification.</title>
        <authorList>
            <person name="Goeker M."/>
        </authorList>
    </citation>
    <scope>NUCLEOTIDE SEQUENCE [LARGE SCALE GENOMIC DNA]</scope>
    <source>
        <strain evidence="2 3">DSM 26287</strain>
    </source>
</reference>
<keyword evidence="3" id="KW-1185">Reference proteome</keyword>
<dbReference type="AlphaFoldDB" id="A0A7X0TSX1"/>
<dbReference type="Proteomes" id="UP000537141">
    <property type="component" value="Unassembled WGS sequence"/>
</dbReference>
<proteinExistence type="predicted"/>
<dbReference type="EMBL" id="JACHHU010000006">
    <property type="protein sequence ID" value="MBB6542581.1"/>
    <property type="molecule type" value="Genomic_DNA"/>
</dbReference>
<evidence type="ECO:0000313" key="3">
    <source>
        <dbReference type="Proteomes" id="UP000537141"/>
    </source>
</evidence>
<keyword evidence="1" id="KW-0812">Transmembrane</keyword>
<comment type="caution">
    <text evidence="2">The sequence shown here is derived from an EMBL/GenBank/DDBJ whole genome shotgun (WGS) entry which is preliminary data.</text>
</comment>
<gene>
    <name evidence="2" type="ORF">HNQ55_001080</name>
</gene>